<evidence type="ECO:0000313" key="2">
    <source>
        <dbReference type="Proteomes" id="UP001151760"/>
    </source>
</evidence>
<comment type="caution">
    <text evidence="1">The sequence shown here is derived from an EMBL/GenBank/DDBJ whole genome shotgun (WGS) entry which is preliminary data.</text>
</comment>
<evidence type="ECO:0000313" key="1">
    <source>
        <dbReference type="EMBL" id="GJS58273.1"/>
    </source>
</evidence>
<reference evidence="1" key="1">
    <citation type="journal article" date="2022" name="Int. J. Mol. Sci.">
        <title>Draft Genome of Tanacetum Coccineum: Genomic Comparison of Closely Related Tanacetum-Family Plants.</title>
        <authorList>
            <person name="Yamashiro T."/>
            <person name="Shiraishi A."/>
            <person name="Nakayama K."/>
            <person name="Satake H."/>
        </authorList>
    </citation>
    <scope>NUCLEOTIDE SEQUENCE</scope>
</reference>
<organism evidence="1 2">
    <name type="scientific">Tanacetum coccineum</name>
    <dbReference type="NCBI Taxonomy" id="301880"/>
    <lineage>
        <taxon>Eukaryota</taxon>
        <taxon>Viridiplantae</taxon>
        <taxon>Streptophyta</taxon>
        <taxon>Embryophyta</taxon>
        <taxon>Tracheophyta</taxon>
        <taxon>Spermatophyta</taxon>
        <taxon>Magnoliopsida</taxon>
        <taxon>eudicotyledons</taxon>
        <taxon>Gunneridae</taxon>
        <taxon>Pentapetalae</taxon>
        <taxon>asterids</taxon>
        <taxon>campanulids</taxon>
        <taxon>Asterales</taxon>
        <taxon>Asteraceae</taxon>
        <taxon>Asteroideae</taxon>
        <taxon>Anthemideae</taxon>
        <taxon>Anthemidinae</taxon>
        <taxon>Tanacetum</taxon>
    </lineage>
</organism>
<proteinExistence type="predicted"/>
<gene>
    <name evidence="1" type="ORF">Tco_0653057</name>
</gene>
<dbReference type="EMBL" id="BQNB010009067">
    <property type="protein sequence ID" value="GJS58273.1"/>
    <property type="molecule type" value="Genomic_DNA"/>
</dbReference>
<protein>
    <submittedName>
        <fullName evidence="1">Uncharacterized protein</fullName>
    </submittedName>
</protein>
<sequence length="224" mass="24997">MGGSTLLGAISGESHYPTTPAGVNREEFTVGGYLLVTRKDEIIYSKPGMDRPFIRRAMPFDGGDGQIDYLVPLGAQSKWMLAFRIRESRLSETETVSGGTKDSEEPQGLRKWLTEDRSSMVTGKTLPPPVTYSHYRHFGHRAATSGTFDGGCHCYIGRRAPTPEMAYDSQYLGNRCEKGYDALVREMPPIRLHEMYPLFLKGTEGSWSTLTSGLTRKETVLFDK</sequence>
<name>A0ABQ4WZB2_9ASTR</name>
<keyword evidence="2" id="KW-1185">Reference proteome</keyword>
<reference evidence="1" key="2">
    <citation type="submission" date="2022-01" db="EMBL/GenBank/DDBJ databases">
        <authorList>
            <person name="Yamashiro T."/>
            <person name="Shiraishi A."/>
            <person name="Satake H."/>
            <person name="Nakayama K."/>
        </authorList>
    </citation>
    <scope>NUCLEOTIDE SEQUENCE</scope>
</reference>
<accession>A0ABQ4WZB2</accession>
<dbReference type="Proteomes" id="UP001151760">
    <property type="component" value="Unassembled WGS sequence"/>
</dbReference>